<feature type="signal peptide" evidence="1">
    <location>
        <begin position="1"/>
        <end position="20"/>
    </location>
</feature>
<organism evidence="3 4">
    <name type="scientific">Marivirga salinarum</name>
    <dbReference type="NCBI Taxonomy" id="3059078"/>
    <lineage>
        <taxon>Bacteria</taxon>
        <taxon>Pseudomonadati</taxon>
        <taxon>Bacteroidota</taxon>
        <taxon>Cytophagia</taxon>
        <taxon>Cytophagales</taxon>
        <taxon>Marivirgaceae</taxon>
        <taxon>Marivirga</taxon>
    </lineage>
</organism>
<evidence type="ECO:0000256" key="1">
    <source>
        <dbReference type="SAM" id="SignalP"/>
    </source>
</evidence>
<dbReference type="RefSeq" id="WP_308347653.1">
    <property type="nucleotide sequence ID" value="NZ_CP129971.1"/>
</dbReference>
<proteinExistence type="predicted"/>
<sequence length="266" mass="31461">MKNPLVLLLVFLLISCNSWAQKENRENSIAASYQRDFFDRDFNDWNQFSLSLKSDGPKYVWIPQIQLVNRFSLSDIAGQLSIYRKFKNKDYALLEGGLSEGRIMSKNHLRFIYYHTAGLWEVNAGFHYLVFPDNSQFFGPQIGLSRYIGNFLGNFTAQYFWDSQNEWPNNYSLQHSWRYYLQGKSHLSVSGSYGYDNSLVIISDQLNSTTNNPYLWNIGTYFQSKFYGRTAFRLSYVYARYQLELFERNQHSIQLSFEFKRYKDGK</sequence>
<feature type="chain" id="PRO_5041365059" evidence="1">
    <location>
        <begin position="21"/>
        <end position="266"/>
    </location>
</feature>
<evidence type="ECO:0000313" key="4">
    <source>
        <dbReference type="Proteomes" id="UP001230496"/>
    </source>
</evidence>
<dbReference type="KEGG" id="msaa:QYS49_21785"/>
<gene>
    <name evidence="3" type="ORF">QYS49_21785</name>
</gene>
<evidence type="ECO:0000313" key="3">
    <source>
        <dbReference type="EMBL" id="WKK78552.2"/>
    </source>
</evidence>
<dbReference type="NCBIfam" id="TIGR04390">
    <property type="entry name" value="OMP_YaiO_dom"/>
    <property type="match status" value="1"/>
</dbReference>
<reference evidence="3 4" key="1">
    <citation type="submission" date="2023-08" db="EMBL/GenBank/DDBJ databases">
        <title>Comparative genomics and taxonomic characterization of three novel marine species of genus Marivirga.</title>
        <authorList>
            <person name="Muhammad N."/>
            <person name="Kim S.-G."/>
        </authorList>
    </citation>
    <scope>NUCLEOTIDE SEQUENCE [LARGE SCALE GENOMIC DNA]</scope>
    <source>
        <strain evidence="3 4">BDSF4-3</strain>
    </source>
</reference>
<dbReference type="AlphaFoldDB" id="A0AA49GCR9"/>
<feature type="domain" description="YaiO beta-barrel" evidence="2">
    <location>
        <begin position="26"/>
        <end position="196"/>
    </location>
</feature>
<evidence type="ECO:0000259" key="2">
    <source>
        <dbReference type="Pfam" id="PF19413"/>
    </source>
</evidence>
<dbReference type="InterPro" id="IPR030887">
    <property type="entry name" value="Beta-barrel_YaiO"/>
</dbReference>
<accession>A0AA49GCR9</accession>
<keyword evidence="1" id="KW-0732">Signal</keyword>
<dbReference type="EMBL" id="CP129971">
    <property type="protein sequence ID" value="WKK78552.2"/>
    <property type="molecule type" value="Genomic_DNA"/>
</dbReference>
<dbReference type="PROSITE" id="PS51257">
    <property type="entry name" value="PROKAR_LIPOPROTEIN"/>
    <property type="match status" value="1"/>
</dbReference>
<keyword evidence="4" id="KW-1185">Reference proteome</keyword>
<dbReference type="Proteomes" id="UP001230496">
    <property type="component" value="Chromosome"/>
</dbReference>
<dbReference type="Pfam" id="PF19413">
    <property type="entry name" value="YaiO"/>
    <property type="match status" value="1"/>
</dbReference>
<name>A0AA49GCR9_9BACT</name>
<protein>
    <submittedName>
        <fullName evidence="3">YaiO family outer membrane beta-barrel protein</fullName>
    </submittedName>
</protein>